<dbReference type="PANTHER" id="PTHR10763">
    <property type="entry name" value="CELL DIVISION CONTROL PROTEIN 6-RELATED"/>
    <property type="match status" value="1"/>
</dbReference>
<dbReference type="PANTHER" id="PTHR10763:SF23">
    <property type="entry name" value="ORIGIN RECOGNITION COMPLEX SUBUNIT 1"/>
    <property type="match status" value="1"/>
</dbReference>
<evidence type="ECO:0000256" key="6">
    <source>
        <dbReference type="SAM" id="MobiDB-lite"/>
    </source>
</evidence>
<comment type="subcellular location">
    <subcellularLocation>
        <location evidence="1 5">Nucleus</location>
    </subcellularLocation>
</comment>
<evidence type="ECO:0000256" key="4">
    <source>
        <dbReference type="ARBA" id="ARBA00023242"/>
    </source>
</evidence>
<feature type="domain" description="ATPase AAA-type core" evidence="8">
    <location>
        <begin position="214"/>
        <end position="278"/>
    </location>
</feature>
<keyword evidence="7" id="KW-1133">Transmembrane helix</keyword>
<dbReference type="InterPro" id="IPR003959">
    <property type="entry name" value="ATPase_AAA_core"/>
</dbReference>
<comment type="function">
    <text evidence="5">Component of the origin recognition complex (ORC) that binds origins of replication. DNA-binding is ATP-dependent, however specific DNA sequences that define origins of replication have not been identified so far. ORC is required to assemble the pre-replication complex necessary to initiate DNA replication.</text>
</comment>
<evidence type="ECO:0000256" key="1">
    <source>
        <dbReference type="ARBA" id="ARBA00004123"/>
    </source>
</evidence>
<evidence type="ECO:0000313" key="10">
    <source>
        <dbReference type="Proteomes" id="UP000221165"/>
    </source>
</evidence>
<feature type="transmembrane region" description="Helical" evidence="7">
    <location>
        <begin position="316"/>
        <end position="336"/>
    </location>
</feature>
<evidence type="ECO:0000256" key="3">
    <source>
        <dbReference type="ARBA" id="ARBA00023125"/>
    </source>
</evidence>
<dbReference type="InterPro" id="IPR027417">
    <property type="entry name" value="P-loop_NTPase"/>
</dbReference>
<reference evidence="9 10" key="1">
    <citation type="journal article" date="2017" name="Int. J. Parasitol.">
        <title>The genome of the protozoan parasite Cystoisospora suis and a reverse vaccinology approach to identify vaccine candidates.</title>
        <authorList>
            <person name="Palmieri N."/>
            <person name="Shrestha A."/>
            <person name="Ruttkowski B."/>
            <person name="Beck T."/>
            <person name="Vogl C."/>
            <person name="Tomley F."/>
            <person name="Blake D.P."/>
            <person name="Joachim A."/>
        </authorList>
    </citation>
    <scope>NUCLEOTIDE SEQUENCE [LARGE SCALE GENOMIC DNA]</scope>
    <source>
        <strain evidence="9 10">Wien I</strain>
    </source>
</reference>
<evidence type="ECO:0000256" key="7">
    <source>
        <dbReference type="SAM" id="Phobius"/>
    </source>
</evidence>
<evidence type="ECO:0000259" key="8">
    <source>
        <dbReference type="Pfam" id="PF00004"/>
    </source>
</evidence>
<feature type="region of interest" description="Disordered" evidence="6">
    <location>
        <begin position="26"/>
        <end position="137"/>
    </location>
</feature>
<gene>
    <name evidence="9" type="ORF">CSUI_010425</name>
</gene>
<dbReference type="Pfam" id="PF00004">
    <property type="entry name" value="AAA"/>
    <property type="match status" value="1"/>
</dbReference>
<dbReference type="RefSeq" id="XP_067917495.1">
    <property type="nucleotide sequence ID" value="XM_068070529.1"/>
</dbReference>
<dbReference type="OrthoDB" id="340077at2759"/>
<dbReference type="GO" id="GO:0006270">
    <property type="term" value="P:DNA replication initiation"/>
    <property type="evidence" value="ECO:0007669"/>
    <property type="project" value="TreeGrafter"/>
</dbReference>
<comment type="similarity">
    <text evidence="2 5">Belongs to the ORC1 family.</text>
</comment>
<keyword evidence="5" id="KW-0235">DNA replication</keyword>
<protein>
    <recommendedName>
        <fullName evidence="5">Origin recognition complex subunit 1</fullName>
    </recommendedName>
</protein>
<dbReference type="Proteomes" id="UP000221165">
    <property type="component" value="Unassembled WGS sequence"/>
</dbReference>
<evidence type="ECO:0000256" key="2">
    <source>
        <dbReference type="ARBA" id="ARBA00008398"/>
    </source>
</evidence>
<feature type="compositionally biased region" description="Low complexity" evidence="6">
    <location>
        <begin position="111"/>
        <end position="123"/>
    </location>
</feature>
<dbReference type="InterPro" id="IPR050311">
    <property type="entry name" value="ORC1/CDC6"/>
</dbReference>
<proteinExistence type="inferred from homology"/>
<dbReference type="Gene3D" id="3.40.50.300">
    <property type="entry name" value="P-loop containing nucleotide triphosphate hydrolases"/>
    <property type="match status" value="1"/>
</dbReference>
<dbReference type="GO" id="GO:0005664">
    <property type="term" value="C:nuclear origin of replication recognition complex"/>
    <property type="evidence" value="ECO:0007669"/>
    <property type="project" value="TreeGrafter"/>
</dbReference>
<keyword evidence="10" id="KW-1185">Reference proteome</keyword>
<dbReference type="GO" id="GO:0003688">
    <property type="term" value="F:DNA replication origin binding"/>
    <property type="evidence" value="ECO:0007669"/>
    <property type="project" value="TreeGrafter"/>
</dbReference>
<dbReference type="GO" id="GO:0016887">
    <property type="term" value="F:ATP hydrolysis activity"/>
    <property type="evidence" value="ECO:0007669"/>
    <property type="project" value="InterPro"/>
</dbReference>
<keyword evidence="5" id="KW-0067">ATP-binding</keyword>
<keyword evidence="7" id="KW-0472">Membrane</keyword>
<name>A0A2C6KH93_9APIC</name>
<keyword evidence="7" id="KW-0812">Transmembrane</keyword>
<accession>A0A2C6KH93</accession>
<dbReference type="SUPFAM" id="SSF52540">
    <property type="entry name" value="P-loop containing nucleoside triphosphate hydrolases"/>
    <property type="match status" value="1"/>
</dbReference>
<organism evidence="9 10">
    <name type="scientific">Cystoisospora suis</name>
    <dbReference type="NCBI Taxonomy" id="483139"/>
    <lineage>
        <taxon>Eukaryota</taxon>
        <taxon>Sar</taxon>
        <taxon>Alveolata</taxon>
        <taxon>Apicomplexa</taxon>
        <taxon>Conoidasida</taxon>
        <taxon>Coccidia</taxon>
        <taxon>Eucoccidiorida</taxon>
        <taxon>Eimeriorina</taxon>
        <taxon>Sarcocystidae</taxon>
        <taxon>Cystoisospora</taxon>
    </lineage>
</organism>
<feature type="compositionally biased region" description="Basic and acidic residues" evidence="6">
    <location>
        <begin position="125"/>
        <end position="137"/>
    </location>
</feature>
<dbReference type="VEuPathDB" id="ToxoDB:CSUI_010425"/>
<keyword evidence="3 5" id="KW-0238">DNA-binding</keyword>
<dbReference type="EMBL" id="MIGC01007376">
    <property type="protein sequence ID" value="PHJ15763.1"/>
    <property type="molecule type" value="Genomic_DNA"/>
</dbReference>
<comment type="subunit">
    <text evidence="5">ORC is composed of six subunits.</text>
</comment>
<feature type="non-terminal residue" evidence="9">
    <location>
        <position position="1"/>
    </location>
</feature>
<dbReference type="GO" id="GO:0005524">
    <property type="term" value="F:ATP binding"/>
    <property type="evidence" value="ECO:0007669"/>
    <property type="project" value="UniProtKB-KW"/>
</dbReference>
<dbReference type="AlphaFoldDB" id="A0A2C6KH93"/>
<feature type="compositionally biased region" description="Basic and acidic residues" evidence="6">
    <location>
        <begin position="61"/>
        <end position="76"/>
    </location>
</feature>
<dbReference type="GeneID" id="94433740"/>
<evidence type="ECO:0000313" key="9">
    <source>
        <dbReference type="EMBL" id="PHJ15763.1"/>
    </source>
</evidence>
<keyword evidence="5" id="KW-0547">Nucleotide-binding</keyword>
<comment type="caution">
    <text evidence="9">The sequence shown here is derived from an EMBL/GenBank/DDBJ whole genome shotgun (WGS) entry which is preliminary data.</text>
</comment>
<evidence type="ECO:0000256" key="5">
    <source>
        <dbReference type="RuleBase" id="RU365058"/>
    </source>
</evidence>
<sequence>RRFFGVRARNTQQAFAALDRYFTSFSSSSFVSRRPSSRVHTPAEHTLGDAIGGGGEEEDEVERHGSEKEKEGRTKSEDEEEEEEEEGRRSGKRRSTGRKREREEPKKKKNSSSSSSSSVSSRSPQGKEKISREDRYRDSIYRNGKRCEVEELCSQRSDDFLNKREEEDSEREDEGEEEKENEVYYSYYYGKKGRRRKKGSILHRDWTTRIVKGRKRRTCVLVVDEIDCLVTPKQRVLYTLFDWPTQPHAKLVVLGIANTIDLPDRLLSSRCSSRVGFGRLVFNPYTREEIETIILARLRECKDLFDEYAGLHLSHFSFFLIFSFSSFFCSFLSFFLRLSL</sequence>
<feature type="non-terminal residue" evidence="9">
    <location>
        <position position="340"/>
    </location>
</feature>
<keyword evidence="4 5" id="KW-0539">Nucleus</keyword>
<dbReference type="GO" id="GO:0033314">
    <property type="term" value="P:mitotic DNA replication checkpoint signaling"/>
    <property type="evidence" value="ECO:0007669"/>
    <property type="project" value="TreeGrafter"/>
</dbReference>